<keyword evidence="1" id="KW-0547">Nucleotide-binding</keyword>
<feature type="modified residue" description="4-aspartylphosphate" evidence="6">
    <location>
        <position position="54"/>
    </location>
</feature>
<evidence type="ECO:0000256" key="2">
    <source>
        <dbReference type="ARBA" id="ARBA00022840"/>
    </source>
</evidence>
<keyword evidence="4" id="KW-0238">DNA-binding</keyword>
<evidence type="ECO:0000256" key="4">
    <source>
        <dbReference type="ARBA" id="ARBA00023125"/>
    </source>
</evidence>
<dbReference type="Proteomes" id="UP000189733">
    <property type="component" value="Unassembled WGS sequence"/>
</dbReference>
<dbReference type="Gene3D" id="1.10.8.60">
    <property type="match status" value="1"/>
</dbReference>
<dbReference type="Pfam" id="PF25601">
    <property type="entry name" value="AAA_lid_14"/>
    <property type="match status" value="1"/>
</dbReference>
<dbReference type="CDD" id="cd00156">
    <property type="entry name" value="REC"/>
    <property type="match status" value="1"/>
</dbReference>
<keyword evidence="5" id="KW-0804">Transcription</keyword>
<dbReference type="RefSeq" id="WP_078685321.1">
    <property type="nucleotide sequence ID" value="NZ_FUYA01000006.1"/>
</dbReference>
<feature type="domain" description="Sigma-54 factor interaction" evidence="7">
    <location>
        <begin position="142"/>
        <end position="371"/>
    </location>
</feature>
<protein>
    <submittedName>
        <fullName evidence="9">Two-component system, NtrC family, response regulator</fullName>
    </submittedName>
</protein>
<dbReference type="SMART" id="SM00448">
    <property type="entry name" value="REC"/>
    <property type="match status" value="1"/>
</dbReference>
<dbReference type="FunFam" id="3.40.50.300:FF:000006">
    <property type="entry name" value="DNA-binding transcriptional regulator NtrC"/>
    <property type="match status" value="1"/>
</dbReference>
<keyword evidence="10" id="KW-1185">Reference proteome</keyword>
<organism evidence="9 10">
    <name type="scientific">Desulfobaculum bizertense DSM 18034</name>
    <dbReference type="NCBI Taxonomy" id="1121442"/>
    <lineage>
        <taxon>Bacteria</taxon>
        <taxon>Pseudomonadati</taxon>
        <taxon>Thermodesulfobacteriota</taxon>
        <taxon>Desulfovibrionia</taxon>
        <taxon>Desulfovibrionales</taxon>
        <taxon>Desulfovibrionaceae</taxon>
        <taxon>Desulfobaculum</taxon>
    </lineage>
</organism>
<evidence type="ECO:0000256" key="3">
    <source>
        <dbReference type="ARBA" id="ARBA00023015"/>
    </source>
</evidence>
<dbReference type="InterPro" id="IPR058031">
    <property type="entry name" value="AAA_lid_NorR"/>
</dbReference>
<dbReference type="Pfam" id="PF00072">
    <property type="entry name" value="Response_reg"/>
    <property type="match status" value="1"/>
</dbReference>
<dbReference type="SUPFAM" id="SSF52172">
    <property type="entry name" value="CheY-like"/>
    <property type="match status" value="1"/>
</dbReference>
<dbReference type="PROSITE" id="PS00688">
    <property type="entry name" value="SIGMA54_INTERACT_3"/>
    <property type="match status" value="1"/>
</dbReference>
<keyword evidence="6" id="KW-0597">Phosphoprotein</keyword>
<dbReference type="AlphaFoldDB" id="A0A1T4WC12"/>
<dbReference type="SUPFAM" id="SSF52540">
    <property type="entry name" value="P-loop containing nucleoside triphosphate hydrolases"/>
    <property type="match status" value="1"/>
</dbReference>
<dbReference type="InterPro" id="IPR003593">
    <property type="entry name" value="AAA+_ATPase"/>
</dbReference>
<dbReference type="OrthoDB" id="9763792at2"/>
<dbReference type="PROSITE" id="PS50045">
    <property type="entry name" value="SIGMA54_INTERACT_4"/>
    <property type="match status" value="1"/>
</dbReference>
<evidence type="ECO:0000259" key="7">
    <source>
        <dbReference type="PROSITE" id="PS50045"/>
    </source>
</evidence>
<sequence>MNPQNVLILDDDGDMNYALCRVLQNAGYAAHAATTLGQGLEQVRKKNFDAVFLDVRLPDGNGLSIIPDIIGQPSHPEVIIITGNSDPDGAELAITSGAWDYIEKTDSMTEIIATLDRAMDYRRERLGTKKVRQVQSLRREHIVGESPQIVRTLERVAQCAPGDVSVLVTGETGTGKELCAKAIHNNSPQASGPFITVDCAALPEQIAESLLFGHARGTFTGAVRDTQGLLLQASGGTLFLDEVGELPLSVQKIFLRVLQERMVRPLGAKKEQPCDFRLVAATNRNLDEMISAGTFRPDLAFRIRGASVELPPLRNREGDVHLLVEHYMALVADRNGWDPKECGSDVIAALEEYDWPGNVRELVHAVEFAVTAARHESQIYLKHLPPELRAKIVRKRITPDAEKGGLPKNFEYVADDESIPTMQEHRNKVVSQAEQGYLKHLLASTGGSIKRSVELSGLSQSRFYALLKKYKIKS</sequence>
<dbReference type="Pfam" id="PF00158">
    <property type="entry name" value="Sigma54_activat"/>
    <property type="match status" value="1"/>
</dbReference>
<dbReference type="PROSITE" id="PS00676">
    <property type="entry name" value="SIGMA54_INTERACT_2"/>
    <property type="match status" value="1"/>
</dbReference>
<dbReference type="STRING" id="1121442.SAMN02745702_02044"/>
<dbReference type="EMBL" id="FUYA01000006">
    <property type="protein sequence ID" value="SKA74810.1"/>
    <property type="molecule type" value="Genomic_DNA"/>
</dbReference>
<name>A0A1T4WC12_9BACT</name>
<dbReference type="Gene3D" id="1.10.10.60">
    <property type="entry name" value="Homeodomain-like"/>
    <property type="match status" value="1"/>
</dbReference>
<keyword evidence="2" id="KW-0067">ATP-binding</keyword>
<dbReference type="GO" id="GO:0000160">
    <property type="term" value="P:phosphorelay signal transduction system"/>
    <property type="evidence" value="ECO:0007669"/>
    <property type="project" value="InterPro"/>
</dbReference>
<reference evidence="9 10" key="1">
    <citation type="submission" date="2017-02" db="EMBL/GenBank/DDBJ databases">
        <authorList>
            <person name="Peterson S.W."/>
        </authorList>
    </citation>
    <scope>NUCLEOTIDE SEQUENCE [LARGE SCALE GENOMIC DNA]</scope>
    <source>
        <strain evidence="9 10">DSM 18034</strain>
    </source>
</reference>
<dbReference type="InterPro" id="IPR025944">
    <property type="entry name" value="Sigma_54_int_dom_CS"/>
</dbReference>
<dbReference type="SMART" id="SM00382">
    <property type="entry name" value="AAA"/>
    <property type="match status" value="1"/>
</dbReference>
<evidence type="ECO:0000313" key="10">
    <source>
        <dbReference type="Proteomes" id="UP000189733"/>
    </source>
</evidence>
<evidence type="ECO:0000259" key="8">
    <source>
        <dbReference type="PROSITE" id="PS50110"/>
    </source>
</evidence>
<dbReference type="GO" id="GO:0003677">
    <property type="term" value="F:DNA binding"/>
    <property type="evidence" value="ECO:0007669"/>
    <property type="project" value="UniProtKB-KW"/>
</dbReference>
<dbReference type="InterPro" id="IPR002078">
    <property type="entry name" value="Sigma_54_int"/>
</dbReference>
<dbReference type="InterPro" id="IPR009057">
    <property type="entry name" value="Homeodomain-like_sf"/>
</dbReference>
<dbReference type="Gene3D" id="3.40.50.300">
    <property type="entry name" value="P-loop containing nucleotide triphosphate hydrolases"/>
    <property type="match status" value="1"/>
</dbReference>
<dbReference type="InterPro" id="IPR025943">
    <property type="entry name" value="Sigma_54_int_dom_ATP-bd_2"/>
</dbReference>
<dbReference type="GO" id="GO:0005524">
    <property type="term" value="F:ATP binding"/>
    <property type="evidence" value="ECO:0007669"/>
    <property type="project" value="UniProtKB-KW"/>
</dbReference>
<dbReference type="PROSITE" id="PS50110">
    <property type="entry name" value="RESPONSE_REGULATORY"/>
    <property type="match status" value="1"/>
</dbReference>
<evidence type="ECO:0000256" key="1">
    <source>
        <dbReference type="ARBA" id="ARBA00022741"/>
    </source>
</evidence>
<dbReference type="CDD" id="cd00009">
    <property type="entry name" value="AAA"/>
    <property type="match status" value="1"/>
</dbReference>
<dbReference type="SUPFAM" id="SSF46689">
    <property type="entry name" value="Homeodomain-like"/>
    <property type="match status" value="1"/>
</dbReference>
<dbReference type="InterPro" id="IPR011006">
    <property type="entry name" value="CheY-like_superfamily"/>
</dbReference>
<dbReference type="PANTHER" id="PTHR32071:SF113">
    <property type="entry name" value="ALGINATE BIOSYNTHESIS TRANSCRIPTIONAL REGULATORY PROTEIN ALGB"/>
    <property type="match status" value="1"/>
</dbReference>
<evidence type="ECO:0000313" key="9">
    <source>
        <dbReference type="EMBL" id="SKA74810.1"/>
    </source>
</evidence>
<dbReference type="GO" id="GO:0006355">
    <property type="term" value="P:regulation of DNA-templated transcription"/>
    <property type="evidence" value="ECO:0007669"/>
    <property type="project" value="InterPro"/>
</dbReference>
<dbReference type="InterPro" id="IPR027417">
    <property type="entry name" value="P-loop_NTPase"/>
</dbReference>
<feature type="domain" description="Response regulatory" evidence="8">
    <location>
        <begin position="5"/>
        <end position="119"/>
    </location>
</feature>
<dbReference type="InterPro" id="IPR001789">
    <property type="entry name" value="Sig_transdc_resp-reg_receiver"/>
</dbReference>
<evidence type="ECO:0000256" key="5">
    <source>
        <dbReference type="ARBA" id="ARBA00023163"/>
    </source>
</evidence>
<evidence type="ECO:0000256" key="6">
    <source>
        <dbReference type="PROSITE-ProRule" id="PRU00169"/>
    </source>
</evidence>
<gene>
    <name evidence="9" type="ORF">SAMN02745702_02044</name>
</gene>
<dbReference type="PANTHER" id="PTHR32071">
    <property type="entry name" value="TRANSCRIPTIONAL REGULATORY PROTEIN"/>
    <property type="match status" value="1"/>
</dbReference>
<accession>A0A1T4WC12</accession>
<keyword evidence="3" id="KW-0805">Transcription regulation</keyword>
<dbReference type="Gene3D" id="3.40.50.2300">
    <property type="match status" value="1"/>
</dbReference>
<proteinExistence type="predicted"/>